<dbReference type="PROSITE" id="PS50011">
    <property type="entry name" value="PROTEIN_KINASE_DOM"/>
    <property type="match status" value="1"/>
</dbReference>
<evidence type="ECO:0000256" key="1">
    <source>
        <dbReference type="ARBA" id="ARBA00022679"/>
    </source>
</evidence>
<dbReference type="GO" id="GO:0004674">
    <property type="term" value="F:protein serine/threonine kinase activity"/>
    <property type="evidence" value="ECO:0007669"/>
    <property type="project" value="TreeGrafter"/>
</dbReference>
<evidence type="ECO:0000256" key="3">
    <source>
        <dbReference type="ARBA" id="ARBA00022777"/>
    </source>
</evidence>
<evidence type="ECO:0000256" key="4">
    <source>
        <dbReference type="ARBA" id="ARBA00022840"/>
    </source>
</evidence>
<keyword evidence="2" id="KW-0547">Nucleotide-binding</keyword>
<dbReference type="OrthoDB" id="310217at2759"/>
<dbReference type="InterPro" id="IPR011009">
    <property type="entry name" value="Kinase-like_dom_sf"/>
</dbReference>
<reference evidence="6" key="1">
    <citation type="journal article" date="2020" name="Stud. Mycol.">
        <title>101 Dothideomycetes genomes: a test case for predicting lifestyles and emergence of pathogens.</title>
        <authorList>
            <person name="Haridas S."/>
            <person name="Albert R."/>
            <person name="Binder M."/>
            <person name="Bloem J."/>
            <person name="Labutti K."/>
            <person name="Salamov A."/>
            <person name="Andreopoulos B."/>
            <person name="Baker S."/>
            <person name="Barry K."/>
            <person name="Bills G."/>
            <person name="Bluhm B."/>
            <person name="Cannon C."/>
            <person name="Castanera R."/>
            <person name="Culley D."/>
            <person name="Daum C."/>
            <person name="Ezra D."/>
            <person name="Gonzalez J."/>
            <person name="Henrissat B."/>
            <person name="Kuo A."/>
            <person name="Liang C."/>
            <person name="Lipzen A."/>
            <person name="Lutzoni F."/>
            <person name="Magnuson J."/>
            <person name="Mondo S."/>
            <person name="Nolan M."/>
            <person name="Ohm R."/>
            <person name="Pangilinan J."/>
            <person name="Park H.-J."/>
            <person name="Ramirez L."/>
            <person name="Alfaro M."/>
            <person name="Sun H."/>
            <person name="Tritt A."/>
            <person name="Yoshinaga Y."/>
            <person name="Zwiers L.-H."/>
            <person name="Turgeon B."/>
            <person name="Goodwin S."/>
            <person name="Spatafora J."/>
            <person name="Crous P."/>
            <person name="Grigoriev I."/>
        </authorList>
    </citation>
    <scope>NUCLEOTIDE SEQUENCE</scope>
    <source>
        <strain evidence="6">CBS 161.51</strain>
    </source>
</reference>
<accession>A0A6A5T5R6</accession>
<name>A0A6A5T5R6_9PLEO</name>
<dbReference type="CDD" id="cd00180">
    <property type="entry name" value="PKc"/>
    <property type="match status" value="1"/>
</dbReference>
<evidence type="ECO:0000256" key="2">
    <source>
        <dbReference type="ARBA" id="ARBA00022741"/>
    </source>
</evidence>
<proteinExistence type="predicted"/>
<keyword evidence="3 6" id="KW-0418">Kinase</keyword>
<sequence>MSARSDFITIKGLSSAKNGGNNRGVYLVKSKRSGIKYIEKRVSKTAIDSGYAEKEVCIMAQCRGSHPNMIQLLFADLDDSSLGYGSIFMQRCELGSLDTLISQYMRKSARLTDEGFLYKVLWDMSLALCFLATGASVEKTRSRASVGKTVAKVGSRWNSILHCDIKPGNVFLTWANGRPADPCAYPTAVLGDFGCSATEEHARAGAHCHGRITPCFAPPEFPLGYHERGDVYMLGLTIHCLAMMRNTPRSKSTERELHPLQGLFGDSSLKALLMNCLNHKPAKRPAPGHLPMLVMQVHGKW</sequence>
<dbReference type="PROSITE" id="PS00108">
    <property type="entry name" value="PROTEIN_KINASE_ST"/>
    <property type="match status" value="1"/>
</dbReference>
<dbReference type="PANTHER" id="PTHR43671">
    <property type="entry name" value="SERINE/THREONINE-PROTEIN KINASE NEK"/>
    <property type="match status" value="1"/>
</dbReference>
<dbReference type="InterPro" id="IPR008271">
    <property type="entry name" value="Ser/Thr_kinase_AS"/>
</dbReference>
<evidence type="ECO:0000313" key="6">
    <source>
        <dbReference type="EMBL" id="KAF1944417.1"/>
    </source>
</evidence>
<keyword evidence="1" id="KW-0808">Transferase</keyword>
<dbReference type="PANTHER" id="PTHR43671:SF106">
    <property type="entry name" value="NIMA-LIKE KINASE"/>
    <property type="match status" value="1"/>
</dbReference>
<feature type="domain" description="Protein kinase" evidence="5">
    <location>
        <begin position="7"/>
        <end position="301"/>
    </location>
</feature>
<dbReference type="EMBL" id="ML976017">
    <property type="protein sequence ID" value="KAF1944417.1"/>
    <property type="molecule type" value="Genomic_DNA"/>
</dbReference>
<dbReference type="InterPro" id="IPR000719">
    <property type="entry name" value="Prot_kinase_dom"/>
</dbReference>
<dbReference type="GO" id="GO:0005524">
    <property type="term" value="F:ATP binding"/>
    <property type="evidence" value="ECO:0007669"/>
    <property type="project" value="UniProtKB-KW"/>
</dbReference>
<dbReference type="AlphaFoldDB" id="A0A6A5T5R6"/>
<dbReference type="InterPro" id="IPR050660">
    <property type="entry name" value="NEK_Ser/Thr_kinase"/>
</dbReference>
<dbReference type="SUPFAM" id="SSF56112">
    <property type="entry name" value="Protein kinase-like (PK-like)"/>
    <property type="match status" value="1"/>
</dbReference>
<evidence type="ECO:0000313" key="7">
    <source>
        <dbReference type="Proteomes" id="UP000800038"/>
    </source>
</evidence>
<keyword evidence="7" id="KW-1185">Reference proteome</keyword>
<dbReference type="Gene3D" id="1.10.510.10">
    <property type="entry name" value="Transferase(Phosphotransferase) domain 1"/>
    <property type="match status" value="1"/>
</dbReference>
<evidence type="ECO:0000259" key="5">
    <source>
        <dbReference type="PROSITE" id="PS50011"/>
    </source>
</evidence>
<feature type="non-terminal residue" evidence="6">
    <location>
        <position position="301"/>
    </location>
</feature>
<dbReference type="Proteomes" id="UP000800038">
    <property type="component" value="Unassembled WGS sequence"/>
</dbReference>
<dbReference type="SMART" id="SM00220">
    <property type="entry name" value="S_TKc"/>
    <property type="match status" value="1"/>
</dbReference>
<organism evidence="6 7">
    <name type="scientific">Clathrospora elynae</name>
    <dbReference type="NCBI Taxonomy" id="706981"/>
    <lineage>
        <taxon>Eukaryota</taxon>
        <taxon>Fungi</taxon>
        <taxon>Dikarya</taxon>
        <taxon>Ascomycota</taxon>
        <taxon>Pezizomycotina</taxon>
        <taxon>Dothideomycetes</taxon>
        <taxon>Pleosporomycetidae</taxon>
        <taxon>Pleosporales</taxon>
        <taxon>Diademaceae</taxon>
        <taxon>Clathrospora</taxon>
    </lineage>
</organism>
<gene>
    <name evidence="6" type="ORF">EJ02DRAFT_315111</name>
</gene>
<keyword evidence="4" id="KW-0067">ATP-binding</keyword>
<protein>
    <submittedName>
        <fullName evidence="6">Kinase-like protein</fullName>
    </submittedName>
</protein>